<dbReference type="AlphaFoldDB" id="A0A2X4TXG6"/>
<sequence>MARQALLRDTAYTLRRARDVVLVVCIRFFSEFVNDIALFCDVLHI</sequence>
<gene>
    <name evidence="1" type="ORF">NCTC12961_00724</name>
</gene>
<dbReference type="EMBL" id="LS483469">
    <property type="protein sequence ID" value="SQI31069.1"/>
    <property type="molecule type" value="Genomic_DNA"/>
</dbReference>
<evidence type="ECO:0000313" key="2">
    <source>
        <dbReference type="Proteomes" id="UP000248897"/>
    </source>
</evidence>
<evidence type="ECO:0000313" key="1">
    <source>
        <dbReference type="EMBL" id="SQI31069.1"/>
    </source>
</evidence>
<dbReference type="Proteomes" id="UP000248897">
    <property type="component" value="Chromosome 1"/>
</dbReference>
<protein>
    <submittedName>
        <fullName evidence="1">Uncharacterized protein</fullName>
    </submittedName>
</protein>
<accession>A0A2X4TXG6</accession>
<name>A0A2X4TXG6_SERPL</name>
<proteinExistence type="predicted"/>
<organism evidence="1 2">
    <name type="scientific">Serratia plymuthica</name>
    <dbReference type="NCBI Taxonomy" id="82996"/>
    <lineage>
        <taxon>Bacteria</taxon>
        <taxon>Pseudomonadati</taxon>
        <taxon>Pseudomonadota</taxon>
        <taxon>Gammaproteobacteria</taxon>
        <taxon>Enterobacterales</taxon>
        <taxon>Yersiniaceae</taxon>
        <taxon>Serratia</taxon>
    </lineage>
</organism>
<reference evidence="1 2" key="1">
    <citation type="submission" date="2018-06" db="EMBL/GenBank/DDBJ databases">
        <authorList>
            <consortium name="Pathogen Informatics"/>
            <person name="Doyle S."/>
        </authorList>
    </citation>
    <scope>NUCLEOTIDE SEQUENCE [LARGE SCALE GENOMIC DNA]</scope>
    <source>
        <strain evidence="1 2">NCTC12961</strain>
    </source>
</reference>